<sequence>DGKATLLIGNHRLEGKIEELKKPLAVAKFGESDDRGRTVEVVGLITRRILFKSRPRTLVQNLPIAG</sequence>
<dbReference type="Proteomes" id="UP000035740">
    <property type="component" value="Unassembled WGS sequence"/>
</dbReference>
<dbReference type="AlphaFoldDB" id="A0A0J7YMH7"/>
<dbReference type="EMBL" id="KQ121818">
    <property type="protein sequence ID" value="KMS64809.1"/>
    <property type="molecule type" value="Genomic_DNA"/>
</dbReference>
<evidence type="ECO:0000313" key="1">
    <source>
        <dbReference type="EMBL" id="KMS64809.1"/>
    </source>
</evidence>
<protein>
    <recommendedName>
        <fullName evidence="3">Chromosome transmission fidelity protein 8</fullName>
    </recommendedName>
</protein>
<dbReference type="Pfam" id="PF09696">
    <property type="entry name" value="Ctf8"/>
    <property type="match status" value="1"/>
</dbReference>
<evidence type="ECO:0008006" key="3">
    <source>
        <dbReference type="Google" id="ProtNLM"/>
    </source>
</evidence>
<keyword evidence="2" id="KW-1185">Reference proteome</keyword>
<evidence type="ECO:0000313" key="2">
    <source>
        <dbReference type="Proteomes" id="UP000035740"/>
    </source>
</evidence>
<name>A0A0J7YMH7_BETVV</name>
<feature type="non-terminal residue" evidence="1">
    <location>
        <position position="1"/>
    </location>
</feature>
<gene>
    <name evidence="1" type="ORF">BVRB_042440</name>
</gene>
<dbReference type="OrthoDB" id="121932at2759"/>
<organism evidence="1 2">
    <name type="scientific">Beta vulgaris subsp. vulgaris</name>
    <name type="common">Beet</name>
    <dbReference type="NCBI Taxonomy" id="3555"/>
    <lineage>
        <taxon>Eukaryota</taxon>
        <taxon>Viridiplantae</taxon>
        <taxon>Streptophyta</taxon>
        <taxon>Embryophyta</taxon>
        <taxon>Tracheophyta</taxon>
        <taxon>Spermatophyta</taxon>
        <taxon>Magnoliopsida</taxon>
        <taxon>eudicotyledons</taxon>
        <taxon>Gunneridae</taxon>
        <taxon>Pentapetalae</taxon>
        <taxon>Caryophyllales</taxon>
        <taxon>Chenopodiaceae</taxon>
        <taxon>Betoideae</taxon>
        <taxon>Beta</taxon>
    </lineage>
</organism>
<reference evidence="1 2" key="1">
    <citation type="journal article" date="2014" name="Nature">
        <title>The genome of the recently domesticated crop plant sugar beet (Beta vulgaris).</title>
        <authorList>
            <person name="Dohm J.C."/>
            <person name="Minoche A.E."/>
            <person name="Holtgrawe D."/>
            <person name="Capella-Gutierrez S."/>
            <person name="Zakrzewski F."/>
            <person name="Tafer H."/>
            <person name="Rupp O."/>
            <person name="Sorensen T.R."/>
            <person name="Stracke R."/>
            <person name="Reinhardt R."/>
            <person name="Goesmann A."/>
            <person name="Kraft T."/>
            <person name="Schulz B."/>
            <person name="Stadler P.F."/>
            <person name="Schmidt T."/>
            <person name="Gabaldon T."/>
            <person name="Lehrach H."/>
            <person name="Weisshaar B."/>
            <person name="Himmelbauer H."/>
        </authorList>
    </citation>
    <scope>NUCLEOTIDE SEQUENCE [LARGE SCALE GENOMIC DNA]</scope>
    <source>
        <tissue evidence="1">Taproot</tissue>
    </source>
</reference>
<proteinExistence type="predicted"/>
<dbReference type="GO" id="GO:0031390">
    <property type="term" value="C:Ctf18 RFC-like complex"/>
    <property type="evidence" value="ECO:0007669"/>
    <property type="project" value="InterPro"/>
</dbReference>
<dbReference type="InterPro" id="IPR018607">
    <property type="entry name" value="Ctf8"/>
</dbReference>
<dbReference type="Gramene" id="KMS64809">
    <property type="protein sequence ID" value="KMS64809"/>
    <property type="gene ID" value="BVRB_042440"/>
</dbReference>
<dbReference type="GO" id="GO:0007064">
    <property type="term" value="P:mitotic sister chromatid cohesion"/>
    <property type="evidence" value="ECO:0007669"/>
    <property type="project" value="InterPro"/>
</dbReference>
<accession>A0A0J7YMH7</accession>